<gene>
    <name evidence="1" type="ORF">A45J_0921</name>
</gene>
<reference evidence="1" key="1">
    <citation type="submission" date="2019-10" db="EMBL/GenBank/DDBJ databases">
        <title>Metagenomic sequencing of thiosulfate-disproportionating enrichment culture.</title>
        <authorList>
            <person name="Umezawa K."/>
            <person name="Kojima H."/>
            <person name="Fukui M."/>
        </authorList>
    </citation>
    <scope>NUCLEOTIDE SEQUENCE</scope>
    <source>
        <strain evidence="1">45J</strain>
    </source>
</reference>
<comment type="caution">
    <text evidence="1">The sequence shown here is derived from an EMBL/GenBank/DDBJ whole genome shotgun (WGS) entry which is preliminary data.</text>
</comment>
<accession>A0A5J4L6L1</accession>
<proteinExistence type="predicted"/>
<evidence type="ECO:0000313" key="1">
    <source>
        <dbReference type="EMBL" id="GER93186.1"/>
    </source>
</evidence>
<dbReference type="EMBL" id="BLAB01000001">
    <property type="protein sequence ID" value="GER93186.1"/>
    <property type="molecule type" value="Genomic_DNA"/>
</dbReference>
<dbReference type="InterPro" id="IPR022148">
    <property type="entry name" value="CopG_antitoxin"/>
</dbReference>
<organism evidence="1">
    <name type="scientific">hot springs metagenome</name>
    <dbReference type="NCBI Taxonomy" id="433727"/>
    <lineage>
        <taxon>unclassified sequences</taxon>
        <taxon>metagenomes</taxon>
        <taxon>ecological metagenomes</taxon>
    </lineage>
</organism>
<evidence type="ECO:0008006" key="2">
    <source>
        <dbReference type="Google" id="ProtNLM"/>
    </source>
</evidence>
<protein>
    <recommendedName>
        <fullName evidence="2">CopG family transcriptional regulator</fullName>
    </recommendedName>
</protein>
<dbReference type="Pfam" id="PF12441">
    <property type="entry name" value="CopG_antitoxin"/>
    <property type="match status" value="1"/>
</dbReference>
<dbReference type="AlphaFoldDB" id="A0A5J4L6L1"/>
<name>A0A5J4L6L1_9ZZZZ</name>
<sequence>MKKLKKIPKFKSEKEEAEFWAAHDSTEYIDYSKAKKAIFPSLKPTTRTISIRLPESLIEHLKVLANKRDIPYQSLMKMFLVERIEKEFRKAGS</sequence>